<feature type="region of interest" description="Disordered" evidence="1">
    <location>
        <begin position="81"/>
        <end position="113"/>
    </location>
</feature>
<dbReference type="InterPro" id="IPR044925">
    <property type="entry name" value="His-Me_finger_sf"/>
</dbReference>
<feature type="non-terminal residue" evidence="3">
    <location>
        <position position="113"/>
    </location>
</feature>
<dbReference type="SUPFAM" id="SSF54060">
    <property type="entry name" value="His-Me finger endonucleases"/>
    <property type="match status" value="1"/>
</dbReference>
<evidence type="ECO:0000313" key="3">
    <source>
        <dbReference type="EMBL" id="KKM20384.1"/>
    </source>
</evidence>
<comment type="caution">
    <text evidence="3">The sequence shown here is derived from an EMBL/GenBank/DDBJ whole genome shotgun (WGS) entry which is preliminary data.</text>
</comment>
<evidence type="ECO:0000259" key="2">
    <source>
        <dbReference type="Pfam" id="PF13392"/>
    </source>
</evidence>
<organism evidence="3">
    <name type="scientific">marine sediment metagenome</name>
    <dbReference type="NCBI Taxonomy" id="412755"/>
    <lineage>
        <taxon>unclassified sequences</taxon>
        <taxon>metagenomes</taxon>
        <taxon>ecological metagenomes</taxon>
    </lineage>
</organism>
<reference evidence="3" key="1">
    <citation type="journal article" date="2015" name="Nature">
        <title>Complex archaea that bridge the gap between prokaryotes and eukaryotes.</title>
        <authorList>
            <person name="Spang A."/>
            <person name="Saw J.H."/>
            <person name="Jorgensen S.L."/>
            <person name="Zaremba-Niedzwiedzka K."/>
            <person name="Martijn J."/>
            <person name="Lind A.E."/>
            <person name="van Eijk R."/>
            <person name="Schleper C."/>
            <person name="Guy L."/>
            <person name="Ettema T.J."/>
        </authorList>
    </citation>
    <scope>NUCLEOTIDE SEQUENCE</scope>
</reference>
<feature type="domain" description="HNH nuclease" evidence="2">
    <location>
        <begin position="45"/>
        <end position="83"/>
    </location>
</feature>
<dbReference type="InterPro" id="IPR003615">
    <property type="entry name" value="HNH_nuc"/>
</dbReference>
<protein>
    <recommendedName>
        <fullName evidence="2">HNH nuclease domain-containing protein</fullName>
    </recommendedName>
</protein>
<gene>
    <name evidence="3" type="ORF">LCGC14_1645940</name>
</gene>
<accession>A0A0F9IKQ7</accession>
<sequence>MTRYEEVVDKALTDFGDECWYLPSLGGGGYAMLWHDGKMIKAATIAYQTRYGTVPDGMELDHLCPNRWCYNPKHLEPVLHSENIRRGGKLDTNSRKTRCPQGHPYDEENTYLR</sequence>
<dbReference type="GO" id="GO:0004519">
    <property type="term" value="F:endonuclease activity"/>
    <property type="evidence" value="ECO:0007669"/>
    <property type="project" value="InterPro"/>
</dbReference>
<name>A0A0F9IKQ7_9ZZZZ</name>
<evidence type="ECO:0000256" key="1">
    <source>
        <dbReference type="SAM" id="MobiDB-lite"/>
    </source>
</evidence>
<dbReference type="Gene3D" id="3.90.75.10">
    <property type="entry name" value="Homing Intron 3 (I-ppo) Encoded Endonuclease, Chain A"/>
    <property type="match status" value="1"/>
</dbReference>
<feature type="compositionally biased region" description="Basic and acidic residues" evidence="1">
    <location>
        <begin position="81"/>
        <end position="94"/>
    </location>
</feature>
<dbReference type="EMBL" id="LAZR01013777">
    <property type="protein sequence ID" value="KKM20384.1"/>
    <property type="molecule type" value="Genomic_DNA"/>
</dbReference>
<dbReference type="InterPro" id="IPR044930">
    <property type="entry name" value="Homing_endonuclease_His-Me"/>
</dbReference>
<dbReference type="AlphaFoldDB" id="A0A0F9IKQ7"/>
<dbReference type="Pfam" id="PF13392">
    <property type="entry name" value="HNH_3"/>
    <property type="match status" value="1"/>
</dbReference>
<proteinExistence type="predicted"/>